<organism evidence="1 2">
    <name type="scientific">Potamilus streckersoni</name>
    <dbReference type="NCBI Taxonomy" id="2493646"/>
    <lineage>
        <taxon>Eukaryota</taxon>
        <taxon>Metazoa</taxon>
        <taxon>Spiralia</taxon>
        <taxon>Lophotrochozoa</taxon>
        <taxon>Mollusca</taxon>
        <taxon>Bivalvia</taxon>
        <taxon>Autobranchia</taxon>
        <taxon>Heteroconchia</taxon>
        <taxon>Palaeoheterodonta</taxon>
        <taxon>Unionida</taxon>
        <taxon>Unionoidea</taxon>
        <taxon>Unionidae</taxon>
        <taxon>Ambleminae</taxon>
        <taxon>Lampsilini</taxon>
        <taxon>Potamilus</taxon>
    </lineage>
</organism>
<dbReference type="Proteomes" id="UP001195483">
    <property type="component" value="Unassembled WGS sequence"/>
</dbReference>
<proteinExistence type="predicted"/>
<name>A0AAE0WE06_9BIVA</name>
<comment type="caution">
    <text evidence="1">The sequence shown here is derived from an EMBL/GenBank/DDBJ whole genome shotgun (WGS) entry which is preliminary data.</text>
</comment>
<keyword evidence="2" id="KW-1185">Reference proteome</keyword>
<reference evidence="1" key="3">
    <citation type="submission" date="2023-05" db="EMBL/GenBank/DDBJ databases">
        <authorList>
            <person name="Smith C.H."/>
        </authorList>
    </citation>
    <scope>NUCLEOTIDE SEQUENCE</scope>
    <source>
        <strain evidence="1">CHS0354</strain>
        <tissue evidence="1">Mantle</tissue>
    </source>
</reference>
<dbReference type="AlphaFoldDB" id="A0AAE0WE06"/>
<reference evidence="1" key="2">
    <citation type="journal article" date="2021" name="Genome Biol. Evol.">
        <title>Developing a high-quality reference genome for a parasitic bivalve with doubly uniparental inheritance (Bivalvia: Unionida).</title>
        <authorList>
            <person name="Smith C.H."/>
        </authorList>
    </citation>
    <scope>NUCLEOTIDE SEQUENCE</scope>
    <source>
        <strain evidence="1">CHS0354</strain>
        <tissue evidence="1">Mantle</tissue>
    </source>
</reference>
<gene>
    <name evidence="1" type="ORF">CHS0354_040505</name>
</gene>
<evidence type="ECO:0000313" key="1">
    <source>
        <dbReference type="EMBL" id="KAK3611833.1"/>
    </source>
</evidence>
<dbReference type="EMBL" id="JAEAOA010002337">
    <property type="protein sequence ID" value="KAK3611833.1"/>
    <property type="molecule type" value="Genomic_DNA"/>
</dbReference>
<evidence type="ECO:0000313" key="2">
    <source>
        <dbReference type="Proteomes" id="UP001195483"/>
    </source>
</evidence>
<protein>
    <submittedName>
        <fullName evidence="1">Uncharacterized protein</fullName>
    </submittedName>
</protein>
<sequence>MHDITINCHNVNSVAIGLNLLKLRSTSKSLTQAFCAQCSGGELQDCTGNGGFRLPLLLTCLTFKYICLKLKRHDLYLFHQITKLKKNINPTMYQMQSMPSQTIGTATRIGSFKFETLLQTGIFK</sequence>
<reference evidence="1" key="1">
    <citation type="journal article" date="2021" name="Genome Biol. Evol.">
        <title>A High-Quality Reference Genome for a Parasitic Bivalve with Doubly Uniparental Inheritance (Bivalvia: Unionida).</title>
        <authorList>
            <person name="Smith C.H."/>
        </authorList>
    </citation>
    <scope>NUCLEOTIDE SEQUENCE</scope>
    <source>
        <strain evidence="1">CHS0354</strain>
    </source>
</reference>
<accession>A0AAE0WE06</accession>